<evidence type="ECO:0000256" key="1">
    <source>
        <dbReference type="SAM" id="MobiDB-lite"/>
    </source>
</evidence>
<evidence type="ECO:0000313" key="4">
    <source>
        <dbReference type="Proteomes" id="UP001177003"/>
    </source>
</evidence>
<dbReference type="InterPro" id="IPR004312">
    <property type="entry name" value="ATHILA_Orf1_C"/>
</dbReference>
<dbReference type="Proteomes" id="UP001177003">
    <property type="component" value="Chromosome 6"/>
</dbReference>
<name>A0AA35ZF16_LACSI</name>
<feature type="region of interest" description="Disordered" evidence="1">
    <location>
        <begin position="1"/>
        <end position="27"/>
    </location>
</feature>
<accession>A0AA35ZF16</accession>
<proteinExistence type="predicted"/>
<reference evidence="3" key="1">
    <citation type="submission" date="2023-04" db="EMBL/GenBank/DDBJ databases">
        <authorList>
            <person name="Vijverberg K."/>
            <person name="Xiong W."/>
            <person name="Schranz E."/>
        </authorList>
    </citation>
    <scope>NUCLEOTIDE SEQUENCE</scope>
</reference>
<dbReference type="AlphaFoldDB" id="A0AA35ZF16"/>
<gene>
    <name evidence="3" type="ORF">LSALG_LOCUS29717</name>
</gene>
<evidence type="ECO:0000313" key="3">
    <source>
        <dbReference type="EMBL" id="CAI9290527.1"/>
    </source>
</evidence>
<protein>
    <recommendedName>
        <fullName evidence="2">Arabidopsis retrotransposon Orf1 C-terminal domain-containing protein</fullName>
    </recommendedName>
</protein>
<feature type="domain" description="Arabidopsis retrotransposon Orf1 C-terminal" evidence="2">
    <location>
        <begin position="29"/>
        <end position="185"/>
    </location>
</feature>
<evidence type="ECO:0000259" key="2">
    <source>
        <dbReference type="Pfam" id="PF03078"/>
    </source>
</evidence>
<sequence>MSTSRKHPTTARGKAPARNQNDAPDIPRYRDAKAAENYTKILPRKVASTKFVCRSTLTSLEVLEGVTQLFRKFGWENLLNLMAHTNELATREFLADCGYIDFATINDILGLPSSNTSTVFDVLPTEFNDETFSTKIIRGIFSCAGQDKATFIIHPCLCIDHRILLCMVFARKEASQVTKNEVFFLWCMTGRDCPLIPDFAFLFFHKCAHMRSKASSDICIGGLVTLLARGLDIELPDEYQPVDNKNILDERALTNMHHICRWSRNNFTLYYPQGVAYLVLPGCNIPKSQE</sequence>
<dbReference type="EMBL" id="OX465082">
    <property type="protein sequence ID" value="CAI9290527.1"/>
    <property type="molecule type" value="Genomic_DNA"/>
</dbReference>
<keyword evidence="4" id="KW-1185">Reference proteome</keyword>
<organism evidence="3 4">
    <name type="scientific">Lactuca saligna</name>
    <name type="common">Willowleaf lettuce</name>
    <dbReference type="NCBI Taxonomy" id="75948"/>
    <lineage>
        <taxon>Eukaryota</taxon>
        <taxon>Viridiplantae</taxon>
        <taxon>Streptophyta</taxon>
        <taxon>Embryophyta</taxon>
        <taxon>Tracheophyta</taxon>
        <taxon>Spermatophyta</taxon>
        <taxon>Magnoliopsida</taxon>
        <taxon>eudicotyledons</taxon>
        <taxon>Gunneridae</taxon>
        <taxon>Pentapetalae</taxon>
        <taxon>asterids</taxon>
        <taxon>campanulids</taxon>
        <taxon>Asterales</taxon>
        <taxon>Asteraceae</taxon>
        <taxon>Cichorioideae</taxon>
        <taxon>Cichorieae</taxon>
        <taxon>Lactucinae</taxon>
        <taxon>Lactuca</taxon>
    </lineage>
</organism>
<dbReference type="Pfam" id="PF03078">
    <property type="entry name" value="ATHILA"/>
    <property type="match status" value="1"/>
</dbReference>